<evidence type="ECO:0000256" key="1">
    <source>
        <dbReference type="SAM" id="MobiDB-lite"/>
    </source>
</evidence>
<reference evidence="2 3" key="1">
    <citation type="journal article" date="2019" name="Int. J. Syst. Evol. Microbiol.">
        <title>The Global Catalogue of Microorganisms (GCM) 10K type strain sequencing project: providing services to taxonomists for standard genome sequencing and annotation.</title>
        <authorList>
            <consortium name="The Broad Institute Genomics Platform"/>
            <consortium name="The Broad Institute Genome Sequencing Center for Infectious Disease"/>
            <person name="Wu L."/>
            <person name="Ma J."/>
        </authorList>
    </citation>
    <scope>NUCLEOTIDE SEQUENCE [LARGE SCALE GENOMIC DNA]</scope>
    <source>
        <strain evidence="2 3">LMG 29247</strain>
    </source>
</reference>
<gene>
    <name evidence="2" type="ORF">ACFQE6_23420</name>
</gene>
<proteinExistence type="predicted"/>
<dbReference type="Proteomes" id="UP001596383">
    <property type="component" value="Unassembled WGS sequence"/>
</dbReference>
<dbReference type="InterPro" id="IPR010994">
    <property type="entry name" value="RuvA_2-like"/>
</dbReference>
<dbReference type="Gene3D" id="1.10.150.20">
    <property type="entry name" value="5' to 3' exonuclease, C-terminal subdomain"/>
    <property type="match status" value="1"/>
</dbReference>
<comment type="caution">
    <text evidence="2">The sequence shown here is derived from an EMBL/GenBank/DDBJ whole genome shotgun (WGS) entry which is preliminary data.</text>
</comment>
<dbReference type="RefSeq" id="WP_273740693.1">
    <property type="nucleotide sequence ID" value="NZ_JAQIVI010000432.1"/>
</dbReference>
<evidence type="ECO:0000313" key="2">
    <source>
        <dbReference type="EMBL" id="MFC6767834.1"/>
    </source>
</evidence>
<dbReference type="AlphaFoldDB" id="A0ABD5STG5"/>
<feature type="region of interest" description="Disordered" evidence="1">
    <location>
        <begin position="1"/>
        <end position="65"/>
    </location>
</feature>
<name>A0ABD5STG5_9EURY</name>
<evidence type="ECO:0000313" key="3">
    <source>
        <dbReference type="Proteomes" id="UP001596383"/>
    </source>
</evidence>
<keyword evidence="3" id="KW-1185">Reference proteome</keyword>
<accession>A0ABD5STG5</accession>
<protein>
    <submittedName>
        <fullName evidence="2">Helix-hairpin-helix domain-containing protein</fullName>
    </submittedName>
</protein>
<sequence>MPSSLSGHSPTTPTTASPPPEDPVTEAKRLYAEGQIDEPELEPDSARPSTTSSSGFGVVEDVNGVGPVTGKAIAREYDSLDGLRESDRGRLEGVYGVGEETAGAVLERVQ</sequence>
<dbReference type="SUPFAM" id="SSF47781">
    <property type="entry name" value="RuvA domain 2-like"/>
    <property type="match status" value="1"/>
</dbReference>
<dbReference type="Pfam" id="PF14520">
    <property type="entry name" value="HHH_5"/>
    <property type="match status" value="1"/>
</dbReference>
<dbReference type="EMBL" id="JBHSWV010000432">
    <property type="protein sequence ID" value="MFC6767834.1"/>
    <property type="molecule type" value="Genomic_DNA"/>
</dbReference>
<organism evidence="2 3">
    <name type="scientific">Natrinema soli</name>
    <dbReference type="NCBI Taxonomy" id="1930624"/>
    <lineage>
        <taxon>Archaea</taxon>
        <taxon>Methanobacteriati</taxon>
        <taxon>Methanobacteriota</taxon>
        <taxon>Stenosarchaea group</taxon>
        <taxon>Halobacteria</taxon>
        <taxon>Halobacteriales</taxon>
        <taxon>Natrialbaceae</taxon>
        <taxon>Natrinema</taxon>
    </lineage>
</organism>